<dbReference type="EMBL" id="VANI01000007">
    <property type="protein sequence ID" value="TLM78146.1"/>
    <property type="molecule type" value="Genomic_DNA"/>
</dbReference>
<accession>A0ABY2UN56</accession>
<dbReference type="RefSeq" id="WP_138235019.1">
    <property type="nucleotide sequence ID" value="NZ_CP185860.1"/>
</dbReference>
<keyword evidence="2" id="KW-1185">Reference proteome</keyword>
<name>A0ABY2UN56_9GAMM</name>
<organism evidence="1 2">
    <name type="scientific">Microbulbifer harenosus</name>
    <dbReference type="NCBI Taxonomy" id="2576840"/>
    <lineage>
        <taxon>Bacteria</taxon>
        <taxon>Pseudomonadati</taxon>
        <taxon>Pseudomonadota</taxon>
        <taxon>Gammaproteobacteria</taxon>
        <taxon>Cellvibrionales</taxon>
        <taxon>Microbulbiferaceae</taxon>
        <taxon>Microbulbifer</taxon>
    </lineage>
</organism>
<comment type="caution">
    <text evidence="1">The sequence shown here is derived from an EMBL/GenBank/DDBJ whole genome shotgun (WGS) entry which is preliminary data.</text>
</comment>
<gene>
    <name evidence="1" type="ORF">FDY93_06895</name>
</gene>
<evidence type="ECO:0000313" key="1">
    <source>
        <dbReference type="EMBL" id="TLM78146.1"/>
    </source>
</evidence>
<proteinExistence type="predicted"/>
<reference evidence="1 2" key="1">
    <citation type="submission" date="2019-05" db="EMBL/GenBank/DDBJ databases">
        <title>Microbulbifer harenosus sp. nov., an alginate-degrading bacterium isolated from coastal sand.</title>
        <authorList>
            <person name="Huang H."/>
            <person name="Mo K."/>
            <person name="Bao S."/>
        </authorList>
    </citation>
    <scope>NUCLEOTIDE SEQUENCE [LARGE SCALE GENOMIC DNA]</scope>
    <source>
        <strain evidence="1 2">HB161719</strain>
    </source>
</reference>
<evidence type="ECO:0000313" key="2">
    <source>
        <dbReference type="Proteomes" id="UP000306791"/>
    </source>
</evidence>
<protein>
    <submittedName>
        <fullName evidence="1">Uncharacterized protein</fullName>
    </submittedName>
</protein>
<sequence length="103" mass="11877">MMADDRHIYEGIDNKTDLREVALKIRDDVDDASDRAALTELYRRAGYLVTLSHAHSWKEKFGDDIGEIRQTAEEEFGITARKINRRAEEIDTEADYDESWGNA</sequence>
<dbReference type="Proteomes" id="UP000306791">
    <property type="component" value="Unassembled WGS sequence"/>
</dbReference>